<dbReference type="KEGG" id="ang:An09g03090"/>
<reference evidence="2" key="1">
    <citation type="submission" date="2025-02" db="EMBL/GenBank/DDBJ databases">
        <authorList>
            <consortium name="NCBI Genome Project"/>
        </authorList>
    </citation>
    <scope>NUCLEOTIDE SEQUENCE</scope>
</reference>
<gene>
    <name evidence="2" type="ORF">An09g03090</name>
</gene>
<reference evidence="2" key="2">
    <citation type="submission" date="2025-08" db="UniProtKB">
        <authorList>
            <consortium name="RefSeq"/>
        </authorList>
    </citation>
    <scope>IDENTIFICATION</scope>
</reference>
<feature type="compositionally biased region" description="Low complexity" evidence="1">
    <location>
        <begin position="68"/>
        <end position="77"/>
    </location>
</feature>
<evidence type="ECO:0000313" key="2">
    <source>
        <dbReference type="RefSeq" id="XP_059601365.1"/>
    </source>
</evidence>
<proteinExistence type="predicted"/>
<feature type="compositionally biased region" description="Basic and acidic residues" evidence="1">
    <location>
        <begin position="1"/>
        <end position="11"/>
    </location>
</feature>
<dbReference type="AlphaFoldDB" id="A0AAJ8BSA7"/>
<sequence>MAMVRSKEKNEWQGNSPGRGGHFSDGCIGRCDESERMSEEEGREGKGKERRGEGEEREEGKREEVQNAGGAAQQQQGDLTNCIQVQSPGWDDKQRRPLNPRGHILKISGTPGRTPAQDQEPMIPADGGTEVPSAAPPDYHYLTYFLGFPAGPSHCQGMASGFSKTKPVTLPRAGANASARHKERQMSEPAIRWVELGGKRGPGQGLHLRTLTSQTTADILVRESRGRLQTPNFETEIAWVDKGEKRNEQDKAWRILAPCSLTVDPGCLAADKEGLAIFFSFCIN</sequence>
<dbReference type="VEuPathDB" id="FungiDB:An09g03090"/>
<dbReference type="RefSeq" id="XP_059601365.1">
    <property type="nucleotide sequence ID" value="XM_059749699.1"/>
</dbReference>
<feature type="region of interest" description="Disordered" evidence="1">
    <location>
        <begin position="1"/>
        <end position="79"/>
    </location>
</feature>
<name>A0AAJ8BSA7_ASPNG</name>
<accession>A0AAJ8BSA7</accession>
<organism evidence="2">
    <name type="scientific">Aspergillus niger</name>
    <dbReference type="NCBI Taxonomy" id="5061"/>
    <lineage>
        <taxon>Eukaryota</taxon>
        <taxon>Fungi</taxon>
        <taxon>Dikarya</taxon>
        <taxon>Ascomycota</taxon>
        <taxon>Pezizomycotina</taxon>
        <taxon>Eurotiomycetes</taxon>
        <taxon>Eurotiomycetidae</taxon>
        <taxon>Eurotiales</taxon>
        <taxon>Aspergillaceae</taxon>
        <taxon>Aspergillus</taxon>
        <taxon>Aspergillus subgen. Circumdati</taxon>
    </lineage>
</organism>
<feature type="compositionally biased region" description="Basic and acidic residues" evidence="1">
    <location>
        <begin position="30"/>
        <end position="65"/>
    </location>
</feature>
<dbReference type="GeneID" id="84591997"/>
<protein>
    <submittedName>
        <fullName evidence="2">Uncharacterized protein</fullName>
    </submittedName>
</protein>
<evidence type="ECO:0000256" key="1">
    <source>
        <dbReference type="SAM" id="MobiDB-lite"/>
    </source>
</evidence>